<dbReference type="RefSeq" id="WP_131815399.1">
    <property type="nucleotide sequence ID" value="NZ_FNKK01000002.1"/>
</dbReference>
<feature type="transmembrane region" description="Helical" evidence="2">
    <location>
        <begin position="99"/>
        <end position="116"/>
    </location>
</feature>
<keyword evidence="2" id="KW-0812">Transmembrane</keyword>
<dbReference type="STRING" id="35622.SAMN04489764_0234"/>
<feature type="region of interest" description="Disordered" evidence="1">
    <location>
        <begin position="137"/>
        <end position="336"/>
    </location>
</feature>
<proteinExistence type="predicted"/>
<keyword evidence="2" id="KW-1133">Transmembrane helix</keyword>
<protein>
    <recommendedName>
        <fullName evidence="5">DUF1616 domain-containing protein</fullName>
    </recommendedName>
</protein>
<evidence type="ECO:0000313" key="3">
    <source>
        <dbReference type="EMBL" id="SDQ32853.1"/>
    </source>
</evidence>
<evidence type="ECO:0000256" key="1">
    <source>
        <dbReference type="SAM" id="MobiDB-lite"/>
    </source>
</evidence>
<feature type="compositionally biased region" description="Basic and acidic residues" evidence="1">
    <location>
        <begin position="325"/>
        <end position="336"/>
    </location>
</feature>
<keyword evidence="2" id="KW-0472">Membrane</keyword>
<dbReference type="EMBL" id="FNKK01000002">
    <property type="protein sequence ID" value="SDQ32853.1"/>
    <property type="molecule type" value="Genomic_DNA"/>
</dbReference>
<reference evidence="3 4" key="1">
    <citation type="submission" date="2016-10" db="EMBL/GenBank/DDBJ databases">
        <authorList>
            <person name="de Groot N.N."/>
        </authorList>
    </citation>
    <scope>NUCLEOTIDE SEQUENCE [LARGE SCALE GENOMIC DNA]</scope>
    <source>
        <strain evidence="3 4">DSM 43794</strain>
    </source>
</reference>
<evidence type="ECO:0000256" key="2">
    <source>
        <dbReference type="SAM" id="Phobius"/>
    </source>
</evidence>
<feature type="compositionally biased region" description="Low complexity" evidence="1">
    <location>
        <begin position="144"/>
        <end position="198"/>
    </location>
</feature>
<gene>
    <name evidence="3" type="ORF">SAMN04489764_0234</name>
</gene>
<feature type="transmembrane region" description="Helical" evidence="2">
    <location>
        <begin position="68"/>
        <end position="87"/>
    </location>
</feature>
<evidence type="ECO:0000313" key="4">
    <source>
        <dbReference type="Proteomes" id="UP000217103"/>
    </source>
</evidence>
<feature type="compositionally biased region" description="Low complexity" evidence="1">
    <location>
        <begin position="243"/>
        <end position="252"/>
    </location>
</feature>
<accession>A0A1H0ZZP1</accession>
<keyword evidence="4" id="KW-1185">Reference proteome</keyword>
<evidence type="ECO:0008006" key="5">
    <source>
        <dbReference type="Google" id="ProtNLM"/>
    </source>
</evidence>
<organism evidence="3 4">
    <name type="scientific">Thermostaphylospora chromogena</name>
    <dbReference type="NCBI Taxonomy" id="35622"/>
    <lineage>
        <taxon>Bacteria</taxon>
        <taxon>Bacillati</taxon>
        <taxon>Actinomycetota</taxon>
        <taxon>Actinomycetes</taxon>
        <taxon>Streptosporangiales</taxon>
        <taxon>Thermomonosporaceae</taxon>
        <taxon>Thermostaphylospora</taxon>
    </lineage>
</organism>
<sequence length="336" mass="34713">MMAPRWPLLLLAASGWLTLWVTTEAAPGGPLRVIVSVLFLLVCPGASIMALVRPLLGRRDHSGDAMETVALTLAISIGLGMLVSELYFMTGTFEMESTLSVLAGITTTASLGALGASMRRRRRRYRALGLTAAFPTVPPAAETAGSTSDAPASAGAPARNAAPAAARTSGSSARTSDDAAAPAEPHTAPMPAVSAEEPAPAPPKKPQTTETTAAEEGEKPAQTHKSPTPPKKSEQSAEPHTAPMPAVSAEEPVPAPPKKPQTAETTEKEDRKPARATGDPASSGKPAEPTEPRIAPLPADDDSPDSLTMPLPAVSADAAAPQQETRQEKKDTRPDS</sequence>
<name>A0A1H0ZZP1_9ACTN</name>
<feature type="transmembrane region" description="Helical" evidence="2">
    <location>
        <begin position="35"/>
        <end position="56"/>
    </location>
</feature>
<dbReference type="OrthoDB" id="3543949at2"/>
<dbReference type="AlphaFoldDB" id="A0A1H0ZZP1"/>
<dbReference type="Proteomes" id="UP000217103">
    <property type="component" value="Unassembled WGS sequence"/>
</dbReference>